<dbReference type="PANTHER" id="PTHR11727:SF7">
    <property type="entry name" value="DIMETHYLADENOSINE TRANSFERASE-RELATED"/>
    <property type="match status" value="1"/>
</dbReference>
<evidence type="ECO:0008006" key="6">
    <source>
        <dbReference type="Google" id="ProtNLM"/>
    </source>
</evidence>
<comment type="caution">
    <text evidence="5">The sequence shown here is derived from an EMBL/GenBank/DDBJ whole genome shotgun (WGS) entry which is preliminary data.</text>
</comment>
<evidence type="ECO:0000256" key="4">
    <source>
        <dbReference type="ARBA" id="ARBA00022884"/>
    </source>
</evidence>
<dbReference type="InterPro" id="IPR001737">
    <property type="entry name" value="KsgA/Erm"/>
</dbReference>
<dbReference type="Pfam" id="PF00398">
    <property type="entry name" value="RrnaAD"/>
    <property type="match status" value="1"/>
</dbReference>
<dbReference type="Gene3D" id="3.40.50.150">
    <property type="entry name" value="Vaccinia Virus protein VP39"/>
    <property type="match status" value="1"/>
</dbReference>
<dbReference type="PANTHER" id="PTHR11727">
    <property type="entry name" value="DIMETHYLADENOSINE TRANSFERASE"/>
    <property type="match status" value="1"/>
</dbReference>
<evidence type="ECO:0000256" key="1">
    <source>
        <dbReference type="ARBA" id="ARBA00022603"/>
    </source>
</evidence>
<organism evidence="5">
    <name type="scientific">marine sediment metagenome</name>
    <dbReference type="NCBI Taxonomy" id="412755"/>
    <lineage>
        <taxon>unclassified sequences</taxon>
        <taxon>metagenomes</taxon>
        <taxon>ecological metagenomes</taxon>
    </lineage>
</organism>
<dbReference type="InterPro" id="IPR029063">
    <property type="entry name" value="SAM-dependent_MTases_sf"/>
</dbReference>
<accession>X1NWP9</accession>
<dbReference type="AlphaFoldDB" id="X1NWP9"/>
<dbReference type="GO" id="GO:0003723">
    <property type="term" value="F:RNA binding"/>
    <property type="evidence" value="ECO:0007669"/>
    <property type="project" value="UniProtKB-KW"/>
</dbReference>
<dbReference type="PROSITE" id="PS51689">
    <property type="entry name" value="SAM_RNA_A_N6_MT"/>
    <property type="match status" value="1"/>
</dbReference>
<proteinExistence type="predicted"/>
<dbReference type="SUPFAM" id="SSF53335">
    <property type="entry name" value="S-adenosyl-L-methionine-dependent methyltransferases"/>
    <property type="match status" value="1"/>
</dbReference>
<keyword evidence="4" id="KW-0694">RNA-binding</keyword>
<gene>
    <name evidence="5" type="ORF">S06H3_28801</name>
</gene>
<keyword evidence="3" id="KW-0949">S-adenosyl-L-methionine</keyword>
<evidence type="ECO:0000256" key="2">
    <source>
        <dbReference type="ARBA" id="ARBA00022679"/>
    </source>
</evidence>
<keyword evidence="2" id="KW-0808">Transferase</keyword>
<feature type="non-terminal residue" evidence="5">
    <location>
        <position position="83"/>
    </location>
</feature>
<sequence length="83" mass="9337">MGIKPKKVAYKRHYPKAEPLLAQTRRLLRRFDLQARKGLGQHFLIDEEVLKLITSAAGLTLTDVIMEIGPGLGVLTRELAWQG</sequence>
<keyword evidence="1" id="KW-0489">Methyltransferase</keyword>
<reference evidence="5" key="1">
    <citation type="journal article" date="2014" name="Front. Microbiol.">
        <title>High frequency of phylogenetically diverse reductive dehalogenase-homologous genes in deep subseafloor sedimentary metagenomes.</title>
        <authorList>
            <person name="Kawai M."/>
            <person name="Futagami T."/>
            <person name="Toyoda A."/>
            <person name="Takaki Y."/>
            <person name="Nishi S."/>
            <person name="Hori S."/>
            <person name="Arai W."/>
            <person name="Tsubouchi T."/>
            <person name="Morono Y."/>
            <person name="Uchiyama I."/>
            <person name="Ito T."/>
            <person name="Fujiyama A."/>
            <person name="Inagaki F."/>
            <person name="Takami H."/>
        </authorList>
    </citation>
    <scope>NUCLEOTIDE SEQUENCE</scope>
    <source>
        <strain evidence="5">Expedition CK06-06</strain>
    </source>
</reference>
<dbReference type="GO" id="GO:0000179">
    <property type="term" value="F:rRNA (adenine-N6,N6-)-dimethyltransferase activity"/>
    <property type="evidence" value="ECO:0007669"/>
    <property type="project" value="TreeGrafter"/>
</dbReference>
<evidence type="ECO:0000256" key="3">
    <source>
        <dbReference type="ARBA" id="ARBA00022691"/>
    </source>
</evidence>
<protein>
    <recommendedName>
        <fullName evidence="6">Ribosomal RNA adenine methylase transferase N-terminal domain-containing protein</fullName>
    </recommendedName>
</protein>
<name>X1NWP9_9ZZZZ</name>
<dbReference type="GO" id="GO:0005829">
    <property type="term" value="C:cytosol"/>
    <property type="evidence" value="ECO:0007669"/>
    <property type="project" value="TreeGrafter"/>
</dbReference>
<evidence type="ECO:0000313" key="5">
    <source>
        <dbReference type="EMBL" id="GAI31225.1"/>
    </source>
</evidence>
<dbReference type="EMBL" id="BARV01016836">
    <property type="protein sequence ID" value="GAI31225.1"/>
    <property type="molecule type" value="Genomic_DNA"/>
</dbReference>